<accession>A0A4Z1FRP5</accession>
<reference evidence="2 3" key="1">
    <citation type="submission" date="2017-12" db="EMBL/GenBank/DDBJ databases">
        <title>Comparative genomics of Botrytis spp.</title>
        <authorList>
            <person name="Valero-Jimenez C.A."/>
            <person name="Tapia P."/>
            <person name="Veloso J."/>
            <person name="Silva-Moreno E."/>
            <person name="Staats M."/>
            <person name="Valdes J.H."/>
            <person name="Van Kan J.A.L."/>
        </authorList>
    </citation>
    <scope>NUCLEOTIDE SEQUENCE [LARGE SCALE GENOMIC DNA]</scope>
    <source>
        <strain evidence="2 3">Bp0003</strain>
    </source>
</reference>
<dbReference type="PANTHER" id="PTHR24148">
    <property type="entry name" value="ANKYRIN REPEAT DOMAIN-CONTAINING PROTEIN 39 HOMOLOG-RELATED"/>
    <property type="match status" value="1"/>
</dbReference>
<dbReference type="AlphaFoldDB" id="A0A4Z1FRP5"/>
<keyword evidence="3" id="KW-1185">Reference proteome</keyword>
<dbReference type="Pfam" id="PF06985">
    <property type="entry name" value="HET"/>
    <property type="match status" value="1"/>
</dbReference>
<dbReference type="PANTHER" id="PTHR24148:SF73">
    <property type="entry name" value="HET DOMAIN PROTEIN (AFU_ORTHOLOGUE AFUA_8G01020)"/>
    <property type="match status" value="1"/>
</dbReference>
<dbReference type="Proteomes" id="UP000297910">
    <property type="component" value="Unassembled WGS sequence"/>
</dbReference>
<evidence type="ECO:0000259" key="1">
    <source>
        <dbReference type="Pfam" id="PF06985"/>
    </source>
</evidence>
<organism evidence="2 3">
    <name type="scientific">Botrytis paeoniae</name>
    <dbReference type="NCBI Taxonomy" id="278948"/>
    <lineage>
        <taxon>Eukaryota</taxon>
        <taxon>Fungi</taxon>
        <taxon>Dikarya</taxon>
        <taxon>Ascomycota</taxon>
        <taxon>Pezizomycotina</taxon>
        <taxon>Leotiomycetes</taxon>
        <taxon>Helotiales</taxon>
        <taxon>Sclerotiniaceae</taxon>
        <taxon>Botrytis</taxon>
    </lineage>
</organism>
<comment type="caution">
    <text evidence="2">The sequence shown here is derived from an EMBL/GenBank/DDBJ whole genome shotgun (WGS) entry which is preliminary data.</text>
</comment>
<dbReference type="InterPro" id="IPR010730">
    <property type="entry name" value="HET"/>
</dbReference>
<evidence type="ECO:0000313" key="2">
    <source>
        <dbReference type="EMBL" id="TGO27175.1"/>
    </source>
</evidence>
<dbReference type="InterPro" id="IPR052895">
    <property type="entry name" value="HetReg/Transcr_Mod"/>
</dbReference>
<sequence>MKGESQELPFLWVDAICINQNDVIEQGIQVKRMGMIYSSAETVIVWIGAPRIESDAPALREILLNLDWTRKNAGFRSLDSAWPVWSEDYSARLYFYHLDSNCAVSPVTIRDGAFKAMRRISIINNVRISRARGLKVRLTQLLCLDRLSFCSDPRDRINALLGLAEEQDNVSPDYTKPVQWVLQDAVESLIKRKIPKYYLYVTEASSNGWPAVLDDPDKRHLFMASGTMLLPEIQLKAGVLSTKGLILDIVDGMGAATPLAQSNTLKKPTLPFCPAI</sequence>
<protein>
    <recommendedName>
        <fullName evidence="1">Heterokaryon incompatibility domain-containing protein</fullName>
    </recommendedName>
</protein>
<evidence type="ECO:0000313" key="3">
    <source>
        <dbReference type="Proteomes" id="UP000297910"/>
    </source>
</evidence>
<proteinExistence type="predicted"/>
<dbReference type="EMBL" id="PQXI01000046">
    <property type="protein sequence ID" value="TGO27175.1"/>
    <property type="molecule type" value="Genomic_DNA"/>
</dbReference>
<name>A0A4Z1FRP5_9HELO</name>
<feature type="domain" description="Heterokaryon incompatibility" evidence="1">
    <location>
        <begin position="8"/>
        <end position="62"/>
    </location>
</feature>
<gene>
    <name evidence="2" type="ORF">BPAE_0046g00380</name>
</gene>